<evidence type="ECO:0000256" key="2">
    <source>
        <dbReference type="SAM" id="SignalP"/>
    </source>
</evidence>
<feature type="signal peptide" evidence="2">
    <location>
        <begin position="1"/>
        <end position="20"/>
    </location>
</feature>
<dbReference type="STRING" id="2070753.A0A3A2ZRE8"/>
<name>A0A3A2ZRE8_9EURO</name>
<dbReference type="PANTHER" id="PTHR12872">
    <property type="entry name" value="ALPHA-N-ACETYLGLUCOSAMINIDASE"/>
    <property type="match status" value="1"/>
</dbReference>
<evidence type="ECO:0000259" key="5">
    <source>
        <dbReference type="Pfam" id="PF12972"/>
    </source>
</evidence>
<dbReference type="SUPFAM" id="SSF51445">
    <property type="entry name" value="(Trans)glycosidases"/>
    <property type="match status" value="1"/>
</dbReference>
<dbReference type="InterPro" id="IPR017853">
    <property type="entry name" value="GH"/>
</dbReference>
<dbReference type="Pfam" id="PF12971">
    <property type="entry name" value="NAGLU_N"/>
    <property type="match status" value="1"/>
</dbReference>
<dbReference type="Pfam" id="PF12972">
    <property type="entry name" value="NAGLU_C"/>
    <property type="match status" value="1"/>
</dbReference>
<accession>A0A3A2ZRE8</accession>
<dbReference type="Gene3D" id="3.30.379.10">
    <property type="entry name" value="Chitobiase/beta-hexosaminidase domain 2-like"/>
    <property type="match status" value="1"/>
</dbReference>
<dbReference type="InterPro" id="IPR029018">
    <property type="entry name" value="Hex-like_dom2"/>
</dbReference>
<dbReference type="InterPro" id="IPR024733">
    <property type="entry name" value="NAGLU_tim-barrel"/>
</dbReference>
<keyword evidence="2" id="KW-0732">Signal</keyword>
<keyword evidence="7" id="KW-1185">Reference proteome</keyword>
<dbReference type="InterPro" id="IPR024732">
    <property type="entry name" value="NAGLU_C"/>
</dbReference>
<dbReference type="Gene3D" id="3.20.20.80">
    <property type="entry name" value="Glycosidases"/>
    <property type="match status" value="1"/>
</dbReference>
<proteinExistence type="predicted"/>
<dbReference type="EMBL" id="MVGC01000039">
    <property type="protein sequence ID" value="RJE25739.1"/>
    <property type="molecule type" value="Genomic_DNA"/>
</dbReference>
<evidence type="ECO:0000256" key="1">
    <source>
        <dbReference type="ARBA" id="ARBA00022801"/>
    </source>
</evidence>
<dbReference type="InterPro" id="IPR024240">
    <property type="entry name" value="NAGLU_N"/>
</dbReference>
<protein>
    <submittedName>
        <fullName evidence="6">Alpha-N-acetylglucosaminidase</fullName>
    </submittedName>
</protein>
<gene>
    <name evidence="6" type="ORF">PHISCL_01927</name>
</gene>
<feature type="chain" id="PRO_5017257516" evidence="2">
    <location>
        <begin position="21"/>
        <end position="781"/>
    </location>
</feature>
<dbReference type="PANTHER" id="PTHR12872:SF1">
    <property type="entry name" value="ALPHA-N-ACETYLGLUCOSAMINIDASE"/>
    <property type="match status" value="1"/>
</dbReference>
<dbReference type="GO" id="GO:0016787">
    <property type="term" value="F:hydrolase activity"/>
    <property type="evidence" value="ECO:0007669"/>
    <property type="project" value="UniProtKB-KW"/>
</dbReference>
<evidence type="ECO:0000259" key="4">
    <source>
        <dbReference type="Pfam" id="PF12971"/>
    </source>
</evidence>
<dbReference type="InterPro" id="IPR007781">
    <property type="entry name" value="NAGLU"/>
</dbReference>
<reference evidence="7" key="1">
    <citation type="submission" date="2017-02" db="EMBL/GenBank/DDBJ databases">
        <authorList>
            <person name="Tafer H."/>
            <person name="Lopandic K."/>
        </authorList>
    </citation>
    <scope>NUCLEOTIDE SEQUENCE [LARGE SCALE GENOMIC DNA]</scope>
    <source>
        <strain evidence="7">CBS 366.77</strain>
    </source>
</reference>
<evidence type="ECO:0000259" key="3">
    <source>
        <dbReference type="Pfam" id="PF05089"/>
    </source>
</evidence>
<organism evidence="6 7">
    <name type="scientific">Aspergillus sclerotialis</name>
    <dbReference type="NCBI Taxonomy" id="2070753"/>
    <lineage>
        <taxon>Eukaryota</taxon>
        <taxon>Fungi</taxon>
        <taxon>Dikarya</taxon>
        <taxon>Ascomycota</taxon>
        <taxon>Pezizomycotina</taxon>
        <taxon>Eurotiomycetes</taxon>
        <taxon>Eurotiomycetidae</taxon>
        <taxon>Eurotiales</taxon>
        <taxon>Aspergillaceae</taxon>
        <taxon>Aspergillus</taxon>
        <taxon>Aspergillus subgen. Polypaecilum</taxon>
    </lineage>
</organism>
<sequence>MARLKGVIVLITTFLSSTLAKSQSHGSSSVHGIQALADRLFNGHSDDFEFSLTTEHDNWSRWNAPPNDNYTVSVSDNGKIHVQGTTLSALARGLRHYATDTLQLDEFWFVDSYQKVSGPLPPPKSTLTGASTVPWRYNLNTVTFSYTFSWYTWDDWEKLLDWAALRGINLQLAWVGYEKIFLESFRDLGMTGKEIFSFFSGPAFQSWNRFGNIKGSWGGVGDLPLSWIESQFDMQKKIVARMVELGITPVLPAFPGFVPDAIRRVRPDANVTRSEWSSVSGNYTGAYFLDPLSDASAELQNSFITKQIEAFGNITNIYTLDQFNEMSPSSGETRYLSDVSKNTYKAMTAANPSAIWLMQGWLFYSSMDFWTQERINAYLGGVEEKSSMLLLDLFSESNPQWQRTKSYAGRPWIWCQLHDFGGNMNMFGKVMNVTVDPIEAVKASDSLVGFGLTPEAYEGNEVVYDLLLDQAWSPTAIDTKRYFRDWATLRYGGISKLPQPLYEAWQLLLESVYDISDPNIPSAGVGVYQNSPALTGLVNRTGHFPPPTAVGYDPKILAQAWSLMRDAANKESSLWNVPAFQLDFVDVTRQVMSNAFIDIYLDLVETYNSTMQNSNIRRNSKPSDSNDDLEASGKRLLKFLDSLDQVLSTNEHFTLEKWLSGAKHWADVAGNDKLFSFNARSQVTVWFWESPVPSLNDYSARAWSGLGGGYYRERWSIFIDALNDAVKTGQLDEDGLTKDIGEFEQKWQYNGFEVSGSRPAGKSLKDTVDEVQRQWPDVFSV</sequence>
<feature type="domain" description="Alpha-N-acetylglucosaminidase tim-barrel" evidence="3">
    <location>
        <begin position="136"/>
        <end position="473"/>
    </location>
</feature>
<comment type="caution">
    <text evidence="6">The sequence shown here is derived from an EMBL/GenBank/DDBJ whole genome shotgun (WGS) entry which is preliminary data.</text>
</comment>
<keyword evidence="1" id="KW-0378">Hydrolase</keyword>
<evidence type="ECO:0000313" key="6">
    <source>
        <dbReference type="EMBL" id="RJE25739.1"/>
    </source>
</evidence>
<dbReference type="Pfam" id="PF05089">
    <property type="entry name" value="NAGLU"/>
    <property type="match status" value="1"/>
</dbReference>
<dbReference type="Proteomes" id="UP000266188">
    <property type="component" value="Unassembled WGS sequence"/>
</dbReference>
<feature type="domain" description="Alpha-N-acetylglucosaminidase C-terminal" evidence="5">
    <location>
        <begin position="482"/>
        <end position="763"/>
    </location>
</feature>
<evidence type="ECO:0000313" key="7">
    <source>
        <dbReference type="Proteomes" id="UP000266188"/>
    </source>
</evidence>
<dbReference type="Gene3D" id="1.20.120.670">
    <property type="entry name" value="N-acetyl-b-d-glucoasminidase"/>
    <property type="match status" value="1"/>
</dbReference>
<feature type="domain" description="Alpha-N-acetylglucosaminidase N-terminal" evidence="4">
    <location>
        <begin position="32"/>
        <end position="121"/>
    </location>
</feature>
<dbReference type="OrthoDB" id="64736at2759"/>
<dbReference type="AlphaFoldDB" id="A0A3A2ZRE8"/>